<gene>
    <name evidence="2" type="ORF">BDP27DRAFT_1317108</name>
</gene>
<feature type="compositionally biased region" description="Polar residues" evidence="1">
    <location>
        <begin position="67"/>
        <end position="77"/>
    </location>
</feature>
<comment type="caution">
    <text evidence="2">The sequence shown here is derived from an EMBL/GenBank/DDBJ whole genome shotgun (WGS) entry which is preliminary data.</text>
</comment>
<reference evidence="2" key="1">
    <citation type="submission" date="2020-11" db="EMBL/GenBank/DDBJ databases">
        <authorList>
            <consortium name="DOE Joint Genome Institute"/>
            <person name="Ahrendt S."/>
            <person name="Riley R."/>
            <person name="Andreopoulos W."/>
            <person name="Labutti K."/>
            <person name="Pangilinan J."/>
            <person name="Ruiz-Duenas F.J."/>
            <person name="Barrasa J.M."/>
            <person name="Sanchez-Garcia M."/>
            <person name="Camarero S."/>
            <person name="Miyauchi S."/>
            <person name="Serrano A."/>
            <person name="Linde D."/>
            <person name="Babiker R."/>
            <person name="Drula E."/>
            <person name="Ayuso-Fernandez I."/>
            <person name="Pacheco R."/>
            <person name="Padilla G."/>
            <person name="Ferreira P."/>
            <person name="Barriuso J."/>
            <person name="Kellner H."/>
            <person name="Castanera R."/>
            <person name="Alfaro M."/>
            <person name="Ramirez L."/>
            <person name="Pisabarro A.G."/>
            <person name="Kuo A."/>
            <person name="Tritt A."/>
            <person name="Lipzen A."/>
            <person name="He G."/>
            <person name="Yan M."/>
            <person name="Ng V."/>
            <person name="Cullen D."/>
            <person name="Martin F."/>
            <person name="Rosso M.-N."/>
            <person name="Henrissat B."/>
            <person name="Hibbett D."/>
            <person name="Martinez A.T."/>
            <person name="Grigoriev I.V."/>
        </authorList>
    </citation>
    <scope>NUCLEOTIDE SEQUENCE</scope>
    <source>
        <strain evidence="2">AH 40177</strain>
    </source>
</reference>
<proteinExistence type="predicted"/>
<accession>A0A9P5UCS5</accession>
<dbReference type="Proteomes" id="UP000772434">
    <property type="component" value="Unassembled WGS sequence"/>
</dbReference>
<evidence type="ECO:0000313" key="2">
    <source>
        <dbReference type="EMBL" id="KAF9074449.1"/>
    </source>
</evidence>
<evidence type="ECO:0000313" key="3">
    <source>
        <dbReference type="Proteomes" id="UP000772434"/>
    </source>
</evidence>
<protein>
    <submittedName>
        <fullName evidence="2">Uncharacterized protein</fullName>
    </submittedName>
</protein>
<feature type="region of interest" description="Disordered" evidence="1">
    <location>
        <begin position="1"/>
        <end position="33"/>
    </location>
</feature>
<keyword evidence="3" id="KW-1185">Reference proteome</keyword>
<dbReference type="AlphaFoldDB" id="A0A9P5UCS5"/>
<sequence length="157" mass="17685">MDYLRPDPASAVSTPDYMRHPQVPPFPASSSSSLDFETQLLERSFNQDFDASNPHPGFYGEPHFTQYDPSRTPYQNSLQPYESIVSDGLHSEHVPRDDMQYSSLYLDAQGDLQSDPLNGQFGSTFASTMYTNSDQSGQVFDPSDLLTWDPMQLLANF</sequence>
<dbReference type="EMBL" id="JADNRY010000013">
    <property type="protein sequence ID" value="KAF9074449.1"/>
    <property type="molecule type" value="Genomic_DNA"/>
</dbReference>
<evidence type="ECO:0000256" key="1">
    <source>
        <dbReference type="SAM" id="MobiDB-lite"/>
    </source>
</evidence>
<feature type="region of interest" description="Disordered" evidence="1">
    <location>
        <begin position="50"/>
        <end position="77"/>
    </location>
</feature>
<name>A0A9P5UCS5_9AGAR</name>
<organism evidence="2 3">
    <name type="scientific">Rhodocollybia butyracea</name>
    <dbReference type="NCBI Taxonomy" id="206335"/>
    <lineage>
        <taxon>Eukaryota</taxon>
        <taxon>Fungi</taxon>
        <taxon>Dikarya</taxon>
        <taxon>Basidiomycota</taxon>
        <taxon>Agaricomycotina</taxon>
        <taxon>Agaricomycetes</taxon>
        <taxon>Agaricomycetidae</taxon>
        <taxon>Agaricales</taxon>
        <taxon>Marasmiineae</taxon>
        <taxon>Omphalotaceae</taxon>
        <taxon>Rhodocollybia</taxon>
    </lineage>
</organism>